<accession>A0A0R1R9W2</accession>
<name>A0A0R1R9W2_9LACO</name>
<dbReference type="RefSeq" id="WP_056962659.1">
    <property type="nucleotide sequence ID" value="NZ_AZEU01000060.1"/>
</dbReference>
<evidence type="ECO:0000256" key="1">
    <source>
        <dbReference type="SAM" id="Phobius"/>
    </source>
</evidence>
<feature type="transmembrane region" description="Helical" evidence="1">
    <location>
        <begin position="7"/>
        <end position="28"/>
    </location>
</feature>
<evidence type="ECO:0000313" key="4">
    <source>
        <dbReference type="Proteomes" id="UP000051790"/>
    </source>
</evidence>
<sequence>MHKKRWWIITGVVGVLCLGVLGASIYFYQFAFVPSHKDFLSNKQPAIQESAAEWLKNTYKQTWHMQAAKADLRLVADYVPAANPSKKTVVIAHGYMGKKEDMAARIQMFHDAGFNVLAPDDRGHGQSQGNYIGYGWPDRLDYRKWIDKLLAKTGADQQIALYGESMGGATVMYVSGLKLPKQVKVVVEDCGYTSIVDELAYQAKSMYNLPKWPLVPAVAAYASLKTGYNVFAADARKSLAKNTRPILFIHGTKDTFVPTAMVDQLYKAAHGTKQLWKVKGAGHAQSYYHDPAKYQDKVVGFINAHMQ</sequence>
<dbReference type="AlphaFoldDB" id="A0A0R1R9W2"/>
<dbReference type="InterPro" id="IPR022742">
    <property type="entry name" value="Hydrolase_4"/>
</dbReference>
<keyword evidence="1" id="KW-0812">Transmembrane</keyword>
<dbReference type="Gene3D" id="3.40.50.1820">
    <property type="entry name" value="alpha/beta hydrolase"/>
    <property type="match status" value="1"/>
</dbReference>
<dbReference type="PANTHER" id="PTHR43358:SF4">
    <property type="entry name" value="ALPHA_BETA HYDROLASE FOLD-1 DOMAIN-CONTAINING PROTEIN"/>
    <property type="match status" value="1"/>
</dbReference>
<comment type="caution">
    <text evidence="3">The sequence shown here is derived from an EMBL/GenBank/DDBJ whole genome shotgun (WGS) entry which is preliminary data.</text>
</comment>
<dbReference type="InterPro" id="IPR052920">
    <property type="entry name" value="DNA-binding_regulatory"/>
</dbReference>
<feature type="domain" description="Serine aminopeptidase S33" evidence="2">
    <location>
        <begin position="84"/>
        <end position="186"/>
    </location>
</feature>
<keyword evidence="1" id="KW-0472">Membrane</keyword>
<keyword evidence="1" id="KW-1133">Transmembrane helix</keyword>
<dbReference type="InterPro" id="IPR029058">
    <property type="entry name" value="AB_hydrolase_fold"/>
</dbReference>
<dbReference type="PATRIC" id="fig|1423769.4.peg.3235"/>
<evidence type="ECO:0000313" key="3">
    <source>
        <dbReference type="EMBL" id="KRL51892.1"/>
    </source>
</evidence>
<organism evidence="3 4">
    <name type="scientific">Lacticaseibacillus manihotivorans DSM 13343 = JCM 12514</name>
    <dbReference type="NCBI Taxonomy" id="1423769"/>
    <lineage>
        <taxon>Bacteria</taxon>
        <taxon>Bacillati</taxon>
        <taxon>Bacillota</taxon>
        <taxon>Bacilli</taxon>
        <taxon>Lactobacillales</taxon>
        <taxon>Lactobacillaceae</taxon>
        <taxon>Lacticaseibacillus</taxon>
    </lineage>
</organism>
<keyword evidence="4" id="KW-1185">Reference proteome</keyword>
<dbReference type="OrthoDB" id="9776685at2"/>
<protein>
    <submittedName>
        <fullName evidence="3">Alpha beta fold family hydrolase</fullName>
    </submittedName>
</protein>
<evidence type="ECO:0000259" key="2">
    <source>
        <dbReference type="Pfam" id="PF12146"/>
    </source>
</evidence>
<dbReference type="Pfam" id="PF12146">
    <property type="entry name" value="Hydrolase_4"/>
    <property type="match status" value="1"/>
</dbReference>
<dbReference type="GO" id="GO:0016787">
    <property type="term" value="F:hydrolase activity"/>
    <property type="evidence" value="ECO:0007669"/>
    <property type="project" value="UniProtKB-KW"/>
</dbReference>
<reference evidence="3 4" key="1">
    <citation type="journal article" date="2015" name="Genome Announc.">
        <title>Expanding the biotechnology potential of lactobacilli through comparative genomics of 213 strains and associated genera.</title>
        <authorList>
            <person name="Sun Z."/>
            <person name="Harris H.M."/>
            <person name="McCann A."/>
            <person name="Guo C."/>
            <person name="Argimon S."/>
            <person name="Zhang W."/>
            <person name="Yang X."/>
            <person name="Jeffery I.B."/>
            <person name="Cooney J.C."/>
            <person name="Kagawa T.F."/>
            <person name="Liu W."/>
            <person name="Song Y."/>
            <person name="Salvetti E."/>
            <person name="Wrobel A."/>
            <person name="Rasinkangas P."/>
            <person name="Parkhill J."/>
            <person name="Rea M.C."/>
            <person name="O'Sullivan O."/>
            <person name="Ritari J."/>
            <person name="Douillard F.P."/>
            <person name="Paul Ross R."/>
            <person name="Yang R."/>
            <person name="Briner A.E."/>
            <person name="Felis G.E."/>
            <person name="de Vos W.M."/>
            <person name="Barrangou R."/>
            <person name="Klaenhammer T.R."/>
            <person name="Caufield P.W."/>
            <person name="Cui Y."/>
            <person name="Zhang H."/>
            <person name="O'Toole P.W."/>
        </authorList>
    </citation>
    <scope>NUCLEOTIDE SEQUENCE [LARGE SCALE GENOMIC DNA]</scope>
    <source>
        <strain evidence="3 4">DSM 13343</strain>
    </source>
</reference>
<dbReference type="EMBL" id="AZEU01000060">
    <property type="protein sequence ID" value="KRL51892.1"/>
    <property type="molecule type" value="Genomic_DNA"/>
</dbReference>
<dbReference type="SUPFAM" id="SSF53474">
    <property type="entry name" value="alpha/beta-Hydrolases"/>
    <property type="match status" value="1"/>
</dbReference>
<dbReference type="PANTHER" id="PTHR43358">
    <property type="entry name" value="ALPHA/BETA-HYDROLASE"/>
    <property type="match status" value="1"/>
</dbReference>
<keyword evidence="3" id="KW-0378">Hydrolase</keyword>
<dbReference type="Proteomes" id="UP000051790">
    <property type="component" value="Unassembled WGS sequence"/>
</dbReference>
<gene>
    <name evidence="3" type="ORF">FD01_GL002997</name>
</gene>
<proteinExistence type="predicted"/>